<dbReference type="AlphaFoldDB" id="A0A081PQG8"/>
<dbReference type="InterPro" id="IPR029035">
    <property type="entry name" value="DHS-like_NAD/FAD-binding_dom"/>
</dbReference>
<dbReference type="Proteomes" id="UP000028093">
    <property type="component" value="Unassembled WGS sequence"/>
</dbReference>
<dbReference type="PATRIC" id="fig|28037.99.peg.773"/>
<comment type="caution">
    <text evidence="1">The sequence shown here is derived from an EMBL/GenBank/DDBJ whole genome shotgun (WGS) entry which is preliminary data.</text>
</comment>
<reference evidence="1 2" key="1">
    <citation type="submission" date="2014-05" db="EMBL/GenBank/DDBJ databases">
        <authorList>
            <person name="Daugherty S.C."/>
            <person name="Tallon L.J."/>
            <person name="Sadzewicz L."/>
            <person name="Kilian M."/>
            <person name="Tettelin H."/>
        </authorList>
    </citation>
    <scope>NUCLEOTIDE SEQUENCE [LARGE SCALE GENOMIC DNA]</scope>
    <source>
        <strain evidence="1 2">SK1126</strain>
    </source>
</reference>
<sequence length="409" mass="47327">MKEYFYKSANVTYYMESNEFFKNSEQLTLIEEDKTFDITDFKKLIQQDLNTILHTKFDNIVLLAGAGASVVVENGVINNAFGKTVAMIAQDVFEQLNERNDIYSLVQLSKIIDFGNITKKITDDNNVEIEILSEDFNLEDFLSSLQHYAPYVKRGKVKYEKSLNTILKIIKKNTDYSYDRNKLKHGAILNILIKKIKSPNKLSVVTTNYDTLFEEAGAKLNYIIFDGFNFVEDPKFESDIFDWNLIREVPIMKTSELEYRDKVFNLIKIHGSLTWERGEDGNIYRKKKNAINNINNTVMIFPSSDKYAQSYQEPYFELFTKFQELLKKQNTLLITTGFSFSDNHISKMITQAIKNNSGLTVVVSDFNIDQQNDNWKEITHLMEVHNPIVFLKATLNDGLTEYLGGKYAD</sequence>
<proteinExistence type="predicted"/>
<dbReference type="EMBL" id="JPFT01000005">
    <property type="protein sequence ID" value="KEQ32941.1"/>
    <property type="molecule type" value="Genomic_DNA"/>
</dbReference>
<name>A0A081PQG8_STRMT</name>
<dbReference type="Pfam" id="PF13289">
    <property type="entry name" value="SIR2_2"/>
    <property type="match status" value="1"/>
</dbReference>
<dbReference type="RefSeq" id="WP_033681651.1">
    <property type="nucleotide sequence ID" value="NZ_JPFT01000005.1"/>
</dbReference>
<organism evidence="1 2">
    <name type="scientific">Streptococcus mitis</name>
    <dbReference type="NCBI Taxonomy" id="28037"/>
    <lineage>
        <taxon>Bacteria</taxon>
        <taxon>Bacillati</taxon>
        <taxon>Bacillota</taxon>
        <taxon>Bacilli</taxon>
        <taxon>Lactobacillales</taxon>
        <taxon>Streptococcaceae</taxon>
        <taxon>Streptococcus</taxon>
        <taxon>Streptococcus mitis group</taxon>
    </lineage>
</organism>
<dbReference type="SUPFAM" id="SSF52467">
    <property type="entry name" value="DHS-like NAD/FAD-binding domain"/>
    <property type="match status" value="1"/>
</dbReference>
<protein>
    <submittedName>
        <fullName evidence="1">Uncharacterized protein</fullName>
    </submittedName>
</protein>
<evidence type="ECO:0000313" key="1">
    <source>
        <dbReference type="EMBL" id="KEQ32941.1"/>
    </source>
</evidence>
<accession>A0A081PQG8</accession>
<gene>
    <name evidence="1" type="ORF">SK1126_0844</name>
</gene>
<evidence type="ECO:0000313" key="2">
    <source>
        <dbReference type="Proteomes" id="UP000028093"/>
    </source>
</evidence>